<gene>
    <name evidence="3" type="ORF">CCHOA_05030</name>
</gene>
<reference evidence="3 4" key="1">
    <citation type="submission" date="2018-11" db="EMBL/GenBank/DDBJ databases">
        <authorList>
            <person name="Kleinhagauer T."/>
            <person name="Glaeser S.P."/>
            <person name="Spergser J."/>
            <person name="Ruckert C."/>
            <person name="Kaempfer P."/>
            <person name="Busse H.-J."/>
        </authorList>
    </citation>
    <scope>NUCLEOTIDE SEQUENCE [LARGE SCALE GENOMIC DNA]</scope>
    <source>
        <strain evidence="3 4">200CH</strain>
    </source>
</reference>
<feature type="region of interest" description="Disordered" evidence="1">
    <location>
        <begin position="211"/>
        <end position="343"/>
    </location>
</feature>
<dbReference type="GO" id="GO:0006071">
    <property type="term" value="P:glycerol metabolic process"/>
    <property type="evidence" value="ECO:0007669"/>
    <property type="project" value="InterPro"/>
</dbReference>
<keyword evidence="4" id="KW-1185">Reference proteome</keyword>
<organism evidence="3 4">
    <name type="scientific">Corynebacterium choanae</name>
    <dbReference type="NCBI Taxonomy" id="1862358"/>
    <lineage>
        <taxon>Bacteria</taxon>
        <taxon>Bacillati</taxon>
        <taxon>Actinomycetota</taxon>
        <taxon>Actinomycetes</taxon>
        <taxon>Mycobacteriales</taxon>
        <taxon>Corynebacteriaceae</taxon>
        <taxon>Corynebacterium</taxon>
    </lineage>
</organism>
<evidence type="ECO:0000259" key="2">
    <source>
        <dbReference type="PROSITE" id="PS51480"/>
    </source>
</evidence>
<protein>
    <submittedName>
        <fullName evidence="3">DAK2 domain protein</fullName>
    </submittedName>
</protein>
<dbReference type="GO" id="GO:0004371">
    <property type="term" value="F:glycerone kinase activity"/>
    <property type="evidence" value="ECO:0007669"/>
    <property type="project" value="InterPro"/>
</dbReference>
<dbReference type="RefSeq" id="WP_123927470.1">
    <property type="nucleotide sequence ID" value="NZ_CP033896.1"/>
</dbReference>
<dbReference type="SMART" id="SM01121">
    <property type="entry name" value="Dak1_2"/>
    <property type="match status" value="1"/>
</dbReference>
<accession>A0A3G6J6H6</accession>
<evidence type="ECO:0000256" key="1">
    <source>
        <dbReference type="SAM" id="MobiDB-lite"/>
    </source>
</evidence>
<dbReference type="PANTHER" id="PTHR33434:SF4">
    <property type="entry name" value="PHOSPHATASE PROTEIN"/>
    <property type="match status" value="1"/>
</dbReference>
<sequence length="652" mass="67622">MAQAELFGSDAYVRWARYACTQLDARREEINALNVFPVPDADTGSNMAFTMKAAVAAMDRLLAEEPHASMRQIAETLAHGAVRGARGNSGVVLSQILASLAAAAARAGHIDGPAIIDALTRAETMVTSAITEPVEGTVITVIRATARAVAELTDQRLATVAAVARQAARTALHHTPSQLEVLREAGVVDAGGQGFVLLLETLCEIVGLHGQRGTPTQSVPSPGDDPQAAPTVDDFSRLSDTVQTAEPGTDQVADSEDSLRPVPSTRPNSSQAAAQPENKPHSPTRPHPDTTAPLAAGSGEQIGATPGETLAIHTDTEQGTQRDGTPLPPAASAEGEGHGTANPHLEVMGFVTCHQPHTLDDVQQALRTLGDSLVIARATAATGTVHIHTREAGRVVETLTGFGSISDLRFELLPDGPHTRPIPRAVIAIVPPGRLAELYRSAGAVVVHPIDPDSPVFVGGGITRPSDTVSAIVAAARTSKAKEIILLPNGLLSKRELISAELTSHASEKNLTILPTARLVSGIAALAVHDPSQPIAVDAYAMAEAAGAMTTAVITRVYHADTCDSGPLQPGDLVATSAGATITITRNLTEAITDTCDTLLNRGGELVTLLLTAEAHAAVDVATIGQHLAEVGVDLTVYPADGMDHPVEIGVE</sequence>
<evidence type="ECO:0000313" key="4">
    <source>
        <dbReference type="Proteomes" id="UP000269019"/>
    </source>
</evidence>
<dbReference type="AlphaFoldDB" id="A0A3G6J6H6"/>
<dbReference type="PROSITE" id="PS51480">
    <property type="entry name" value="DHAL"/>
    <property type="match status" value="1"/>
</dbReference>
<feature type="domain" description="DhaL" evidence="2">
    <location>
        <begin position="10"/>
        <end position="204"/>
    </location>
</feature>
<name>A0A3G6J6H6_9CORY</name>
<dbReference type="Gene3D" id="1.25.40.340">
    <property type="match status" value="1"/>
</dbReference>
<dbReference type="InterPro" id="IPR050270">
    <property type="entry name" value="DegV_domain_contain"/>
</dbReference>
<dbReference type="Pfam" id="PF21645">
    <property type="entry name" value="FakA-like_M"/>
    <property type="match status" value="1"/>
</dbReference>
<dbReference type="InterPro" id="IPR048394">
    <property type="entry name" value="FakA-like_M"/>
</dbReference>
<dbReference type="Pfam" id="PF13684">
    <property type="entry name" value="FakA-like_C"/>
    <property type="match status" value="1"/>
</dbReference>
<dbReference type="InterPro" id="IPR004007">
    <property type="entry name" value="DhaL_dom"/>
</dbReference>
<dbReference type="PANTHER" id="PTHR33434">
    <property type="entry name" value="DEGV DOMAIN-CONTAINING PROTEIN DR_1986-RELATED"/>
    <property type="match status" value="1"/>
</dbReference>
<dbReference type="InterPro" id="IPR033470">
    <property type="entry name" value="FakA-like_C"/>
</dbReference>
<dbReference type="EMBL" id="CP033896">
    <property type="protein sequence ID" value="AZA13412.1"/>
    <property type="molecule type" value="Genomic_DNA"/>
</dbReference>
<dbReference type="InterPro" id="IPR036117">
    <property type="entry name" value="DhaL_dom_sf"/>
</dbReference>
<dbReference type="Proteomes" id="UP000269019">
    <property type="component" value="Chromosome"/>
</dbReference>
<dbReference type="OrthoDB" id="9760324at2"/>
<evidence type="ECO:0000313" key="3">
    <source>
        <dbReference type="EMBL" id="AZA13412.1"/>
    </source>
</evidence>
<dbReference type="KEGG" id="ccho:CCHOA_05030"/>
<dbReference type="SMART" id="SM01120">
    <property type="entry name" value="Dak2"/>
    <property type="match status" value="1"/>
</dbReference>
<proteinExistence type="predicted"/>
<dbReference type="Pfam" id="PF02734">
    <property type="entry name" value="Dak2"/>
    <property type="match status" value="1"/>
</dbReference>
<dbReference type="SUPFAM" id="SSF101473">
    <property type="entry name" value="DhaL-like"/>
    <property type="match status" value="1"/>
</dbReference>